<dbReference type="eggNOG" id="ENOG50338DB">
    <property type="taxonomic scope" value="Bacteria"/>
</dbReference>
<name>U5NA94_9BURK</name>
<evidence type="ECO:0000313" key="2">
    <source>
        <dbReference type="Proteomes" id="UP000017184"/>
    </source>
</evidence>
<evidence type="ECO:0000313" key="1">
    <source>
        <dbReference type="EMBL" id="AGX88322.1"/>
    </source>
</evidence>
<dbReference type="AlphaFoldDB" id="U5NA94"/>
<accession>U5NA94</accession>
<dbReference type="OrthoDB" id="8480699at2"/>
<dbReference type="HOGENOM" id="CLU_1118578_0_0_4"/>
<protein>
    <submittedName>
        <fullName evidence="1">Uncharacterized protein</fullName>
    </submittedName>
</protein>
<sequence>MKMSEQWILDKKYLEPIQNTALFYPCSGNDLLIPIELFSPYITDYWFVDKGYFTPGHQDTKHDKLDLPADQHQPLLLDDERYTLQNTSIQGQPSWHYRHSKDIEPCILTETYMHQESGRTIRIHKRRGYGFSGFRTEHFQLGVFFYRGDSQGEGGSGNLWLNDEHIDEICNRLIPHGLLALDGSDGSPFYRKQGTYQEWWKYYRHPPCYTPEEFIQNARPFSDRKGRHFACVGYAGEKYCPTMIWQMQ</sequence>
<proteinExistence type="predicted"/>
<organism evidence="1 2">
    <name type="scientific">Candidatus Symbiobacter mobilis CR</name>
    <dbReference type="NCBI Taxonomy" id="946483"/>
    <lineage>
        <taxon>Bacteria</taxon>
        <taxon>Pseudomonadati</taxon>
        <taxon>Pseudomonadota</taxon>
        <taxon>Betaproteobacteria</taxon>
        <taxon>Burkholderiales</taxon>
        <taxon>Comamonadaceae</taxon>
    </lineage>
</organism>
<gene>
    <name evidence="1" type="ORF">Cenrod_2258</name>
</gene>
<keyword evidence="2" id="KW-1185">Reference proteome</keyword>
<reference evidence="1 2" key="1">
    <citation type="journal article" date="2013" name="Genome Biol.">
        <title>Genomic analysis reveals key aspects of prokaryotic symbiosis in the phototrophic consortium "Chlorochromatium aggregatum".</title>
        <authorList>
            <person name="Liu Z."/>
            <person name="Muller J."/>
            <person name="Li T."/>
            <person name="Alvey R.M."/>
            <person name="Vogl K."/>
            <person name="Frigaard N.U."/>
            <person name="Rockwell N.C."/>
            <person name="Boyd E.S."/>
            <person name="Tomsho L.P."/>
            <person name="Schuster S.C."/>
            <person name="Henke P."/>
            <person name="Rohde M."/>
            <person name="Overmann J."/>
            <person name="Bryant D.A."/>
        </authorList>
    </citation>
    <scope>NUCLEOTIDE SEQUENCE [LARGE SCALE GENOMIC DNA]</scope>
    <source>
        <strain evidence="1">CR</strain>
    </source>
</reference>
<dbReference type="Proteomes" id="UP000017184">
    <property type="component" value="Chromosome"/>
</dbReference>
<dbReference type="EMBL" id="CP004885">
    <property type="protein sequence ID" value="AGX88322.1"/>
    <property type="molecule type" value="Genomic_DNA"/>
</dbReference>
<dbReference type="KEGG" id="cbx:Cenrod_2258"/>
<dbReference type="STRING" id="946483.Cenrod_2258"/>
<dbReference type="RefSeq" id="WP_022775725.1">
    <property type="nucleotide sequence ID" value="NC_022576.1"/>
</dbReference>